<reference evidence="1" key="1">
    <citation type="submission" date="2020-10" db="EMBL/GenBank/DDBJ databases">
        <authorList>
            <person name="Gilroy R."/>
        </authorList>
    </citation>
    <scope>NUCLEOTIDE SEQUENCE</scope>
    <source>
        <strain evidence="1">ChiSjej4B22-8148</strain>
    </source>
</reference>
<accession>A0A9D1AEB9</accession>
<evidence type="ECO:0000313" key="2">
    <source>
        <dbReference type="Proteomes" id="UP000886757"/>
    </source>
</evidence>
<dbReference type="AlphaFoldDB" id="A0A9D1AEB9"/>
<proteinExistence type="predicted"/>
<sequence length="288" mass="34325">MFGYIRVNEQELKIREYTAYRSYYCGLCRNLHVRYGRTAQMMLNYDLTFLAILHTGLYEPETEKERKRCILHPVRRHDSVQNEAVAYAADMCVLLSYQKLLDDWRDDRKYPQRAAAGVLKKSYKRLEEQYPRQAEAIEKNIRLLSQAEQEKAGDIDYVSGLTGKFLEEIFVWKEDIWEADLRRMGFFLGKFIYLLDAIEDVEKDRKKENYNLFSEWGDLWQEEREKELREMLTSMMAEASRSFERLPILENAGILRNILYSGVWCRYAQLLEAGTRKDKKERASREEV</sequence>
<dbReference type="Proteomes" id="UP000886757">
    <property type="component" value="Unassembled WGS sequence"/>
</dbReference>
<comment type="caution">
    <text evidence="1">The sequence shown here is derived from an EMBL/GenBank/DDBJ whole genome shotgun (WGS) entry which is preliminary data.</text>
</comment>
<dbReference type="Pfam" id="PF18937">
    <property type="entry name" value="DUF5685"/>
    <property type="match status" value="1"/>
</dbReference>
<reference evidence="1" key="2">
    <citation type="journal article" date="2021" name="PeerJ">
        <title>Extensive microbial diversity within the chicken gut microbiome revealed by metagenomics and culture.</title>
        <authorList>
            <person name="Gilroy R."/>
            <person name="Ravi A."/>
            <person name="Getino M."/>
            <person name="Pursley I."/>
            <person name="Horton D.L."/>
            <person name="Alikhan N.F."/>
            <person name="Baker D."/>
            <person name="Gharbi K."/>
            <person name="Hall N."/>
            <person name="Watson M."/>
            <person name="Adriaenssens E.M."/>
            <person name="Foster-Nyarko E."/>
            <person name="Jarju S."/>
            <person name="Secka A."/>
            <person name="Antonio M."/>
            <person name="Oren A."/>
            <person name="Chaudhuri R.R."/>
            <person name="La Ragione R."/>
            <person name="Hildebrand F."/>
            <person name="Pallen M.J."/>
        </authorList>
    </citation>
    <scope>NUCLEOTIDE SEQUENCE</scope>
    <source>
        <strain evidence="1">ChiSjej4B22-8148</strain>
    </source>
</reference>
<dbReference type="InterPro" id="IPR043740">
    <property type="entry name" value="DUF5685"/>
</dbReference>
<protein>
    <submittedName>
        <fullName evidence="1">Uncharacterized protein</fullName>
    </submittedName>
</protein>
<evidence type="ECO:0000313" key="1">
    <source>
        <dbReference type="EMBL" id="HIR14913.1"/>
    </source>
</evidence>
<gene>
    <name evidence="1" type="ORF">IAB31_13440</name>
</gene>
<dbReference type="EMBL" id="DVGK01000160">
    <property type="protein sequence ID" value="HIR14913.1"/>
    <property type="molecule type" value="Genomic_DNA"/>
</dbReference>
<organism evidence="1 2">
    <name type="scientific">Candidatus Choladousia intestinavium</name>
    <dbReference type="NCBI Taxonomy" id="2840727"/>
    <lineage>
        <taxon>Bacteria</taxon>
        <taxon>Bacillati</taxon>
        <taxon>Bacillota</taxon>
        <taxon>Clostridia</taxon>
        <taxon>Lachnospirales</taxon>
        <taxon>Lachnospiraceae</taxon>
        <taxon>Lachnospiraceae incertae sedis</taxon>
        <taxon>Candidatus Choladousia</taxon>
    </lineage>
</organism>
<name>A0A9D1AEB9_9FIRM</name>